<dbReference type="EMBL" id="HE573019">
    <property type="protein sequence ID" value="CCC46897.1"/>
    <property type="molecule type" value="Genomic_DNA"/>
</dbReference>
<sequence>MEAMGEAGTSREAVAIDEVDPFGTLDAPLQCSTYLTPLQYTKLVLHVGEKLRMENVAYRFNLPDVMESREVEENVLQHDRCEGIASRGGGSMDANLEGSVNWHNPPVCAHMVREEALRAMRDPRALPSVTCELQGDCSHGPPHVHCLFCLLEGGAPGAHQRMRRDVHAVDLRHGVLAHYTEHMQQRDAYLTVLEEEEVEEERMGSAASAKSSRLRALESLAEREGRHTCFVISAGGAGAPVIVAYCAACDQVAPLATFTEDETCLAGGTDEVWSGDGRTVPNIRSVETAELVLARILLASELLQRVKAERRCCRHTGISNVQEESYLFLATPFLFDSDREDLTEHLESGVIATHASAVLPLRVTASPPSTQRPCLSAEEDARIMTVLQGLPPYRFEEAIVGFVMQWPTAKDTCEKVTWALQQEPERYQFVARRRLVYVEDTDEWVIAHMLCRRGAQEEDDLIAAASGDEDGCGHVRVRHNCSIFKALPLTLVEQYASGTDSLSSYQEGGDSGSEVSEALGSCPYGMEARTIHYFSQMAVLAKAIGLAGAFAKAFPAK</sequence>
<proteinExistence type="predicted"/>
<protein>
    <submittedName>
        <fullName evidence="1">Uncharacterized protein</fullName>
    </submittedName>
</protein>
<organism evidence="1">
    <name type="scientific">Trypanosoma vivax (strain Y486)</name>
    <dbReference type="NCBI Taxonomy" id="1055687"/>
    <lineage>
        <taxon>Eukaryota</taxon>
        <taxon>Discoba</taxon>
        <taxon>Euglenozoa</taxon>
        <taxon>Kinetoplastea</taxon>
        <taxon>Metakinetoplastina</taxon>
        <taxon>Trypanosomatida</taxon>
        <taxon>Trypanosomatidae</taxon>
        <taxon>Trypanosoma</taxon>
        <taxon>Duttonella</taxon>
    </lineage>
</organism>
<dbReference type="OMA" id="EHRTRYA"/>
<accession>G0TSH0</accession>
<dbReference type="VEuPathDB" id="TriTrypDB:TvY486_0300890"/>
<name>G0TSH0_TRYVY</name>
<dbReference type="AlphaFoldDB" id="G0TSH0"/>
<evidence type="ECO:0000313" key="1">
    <source>
        <dbReference type="EMBL" id="CCC46897.1"/>
    </source>
</evidence>
<reference evidence="1" key="1">
    <citation type="journal article" date="2012" name="Proc. Natl. Acad. Sci. U.S.A.">
        <title>Antigenic diversity is generated by distinct evolutionary mechanisms in African trypanosome species.</title>
        <authorList>
            <person name="Jackson A.P."/>
            <person name="Berry A."/>
            <person name="Aslett M."/>
            <person name="Allison H.C."/>
            <person name="Burton P."/>
            <person name="Vavrova-Anderson J."/>
            <person name="Brown R."/>
            <person name="Browne H."/>
            <person name="Corton N."/>
            <person name="Hauser H."/>
            <person name="Gamble J."/>
            <person name="Gilderthorp R."/>
            <person name="Marcello L."/>
            <person name="McQuillan J."/>
            <person name="Otto T.D."/>
            <person name="Quail M.A."/>
            <person name="Sanders M.J."/>
            <person name="van Tonder A."/>
            <person name="Ginger M.L."/>
            <person name="Field M.C."/>
            <person name="Barry J.D."/>
            <person name="Hertz-Fowler C."/>
            <person name="Berriman M."/>
        </authorList>
    </citation>
    <scope>NUCLEOTIDE SEQUENCE</scope>
    <source>
        <strain evidence="1">Y486</strain>
    </source>
</reference>
<gene>
    <name evidence="1" type="ORF">TVY486_0300890</name>
</gene>